<feature type="transmembrane region" description="Helical" evidence="6">
    <location>
        <begin position="118"/>
        <end position="136"/>
    </location>
</feature>
<dbReference type="SUPFAM" id="SSF103473">
    <property type="entry name" value="MFS general substrate transporter"/>
    <property type="match status" value="1"/>
</dbReference>
<evidence type="ECO:0000256" key="6">
    <source>
        <dbReference type="SAM" id="Phobius"/>
    </source>
</evidence>
<dbReference type="PROSITE" id="PS50850">
    <property type="entry name" value="MFS"/>
    <property type="match status" value="1"/>
</dbReference>
<dbReference type="Pfam" id="PF07690">
    <property type="entry name" value="MFS_1"/>
    <property type="match status" value="1"/>
</dbReference>
<proteinExistence type="predicted"/>
<dbReference type="Gene3D" id="1.20.1250.20">
    <property type="entry name" value="MFS general substrate transporter like domains"/>
    <property type="match status" value="1"/>
</dbReference>
<keyword evidence="4 6" id="KW-0472">Membrane</keyword>
<evidence type="ECO:0000256" key="1">
    <source>
        <dbReference type="ARBA" id="ARBA00004141"/>
    </source>
</evidence>
<sequence>MSLVIALEANIIVTALSAIVQDIGGNSNQAFWIGTSYLVTCAACMPFTSSASDVFGRPRILFLSTFLFTVGTGVCCLSGNIGVLIAGRTIQGIGSGGMYVLTLVIFTDIVPLPQRPRLYGIIQMAWAIGSLSGPIIGGAIAENTTWRWIFYLNFPICGYCLIVIPVLLPLRAPVVGFRQGLARIDWIGGIIFTFSVIAILIGISWGGNRFPWVGPQTLLPIILGTLGITFTVYFEWKVSACPFLKVVLFSNRTSIVTYILGLLQGLILYGQLYYVPLFFISVKGYSPLVAGTSMLPVSACLLPGSIISGILVTRYNAYRWSIWLGWSLTAIASGLLIYWSVETPTYLWVITLIVGGLGHGLVLNAQTFVTGAVAAAHHSGHAATMYLFFRMLGTAIGVNLGSSVYQSFMASQLREKGLPESIAFHSEEYLTTLKNLPDGEYRSSVLVSYASGFKGVHLIFTSLAGMAFLLSFLVGHYDLNKNSEGDHQLQPQQLAPPMSRDGDSWVGSSMYANGTRQD</sequence>
<evidence type="ECO:0000259" key="7">
    <source>
        <dbReference type="PROSITE" id="PS50850"/>
    </source>
</evidence>
<dbReference type="InterPro" id="IPR036259">
    <property type="entry name" value="MFS_trans_sf"/>
</dbReference>
<feature type="transmembrane region" description="Helical" evidence="6">
    <location>
        <begin position="217"/>
        <end position="234"/>
    </location>
</feature>
<dbReference type="PANTHER" id="PTHR23501:SF94">
    <property type="entry name" value="MAJOR FACILITATOR SUPERFAMILY (MFS) PROFILE DOMAIN-CONTAINING PROTEIN"/>
    <property type="match status" value="1"/>
</dbReference>
<keyword evidence="2 6" id="KW-0812">Transmembrane</keyword>
<feature type="transmembrane region" description="Helical" evidence="6">
    <location>
        <begin position="255"/>
        <end position="274"/>
    </location>
</feature>
<evidence type="ECO:0000256" key="4">
    <source>
        <dbReference type="ARBA" id="ARBA00023136"/>
    </source>
</evidence>
<gene>
    <name evidence="8" type="ORF">JMJ77_013618</name>
</gene>
<dbReference type="Proteomes" id="UP000699042">
    <property type="component" value="Unassembled WGS sequence"/>
</dbReference>
<protein>
    <submittedName>
        <fullName evidence="8">Major facilitator superfamily transporter</fullName>
    </submittedName>
</protein>
<organism evidence="8 9">
    <name type="scientific">Colletotrichum scovillei</name>
    <dbReference type="NCBI Taxonomy" id="1209932"/>
    <lineage>
        <taxon>Eukaryota</taxon>
        <taxon>Fungi</taxon>
        <taxon>Dikarya</taxon>
        <taxon>Ascomycota</taxon>
        <taxon>Pezizomycotina</taxon>
        <taxon>Sordariomycetes</taxon>
        <taxon>Hypocreomycetidae</taxon>
        <taxon>Glomerellales</taxon>
        <taxon>Glomerellaceae</taxon>
        <taxon>Colletotrichum</taxon>
        <taxon>Colletotrichum acutatum species complex</taxon>
    </lineage>
</organism>
<evidence type="ECO:0000256" key="5">
    <source>
        <dbReference type="SAM" id="MobiDB-lite"/>
    </source>
</evidence>
<dbReference type="AlphaFoldDB" id="A0A9P7QSB8"/>
<dbReference type="PANTHER" id="PTHR23501">
    <property type="entry name" value="MAJOR FACILITATOR SUPERFAMILY"/>
    <property type="match status" value="1"/>
</dbReference>
<keyword evidence="3 6" id="KW-1133">Transmembrane helix</keyword>
<feature type="transmembrane region" description="Helical" evidence="6">
    <location>
        <begin position="455"/>
        <end position="474"/>
    </location>
</feature>
<feature type="transmembrane region" description="Helical" evidence="6">
    <location>
        <begin position="347"/>
        <end position="375"/>
    </location>
</feature>
<keyword evidence="9" id="KW-1185">Reference proteome</keyword>
<comment type="caution">
    <text evidence="8">The sequence shown here is derived from an EMBL/GenBank/DDBJ whole genome shotgun (WGS) entry which is preliminary data.</text>
</comment>
<dbReference type="GO" id="GO:0005886">
    <property type="term" value="C:plasma membrane"/>
    <property type="evidence" value="ECO:0007669"/>
    <property type="project" value="TreeGrafter"/>
</dbReference>
<accession>A0A9P7QSB8</accession>
<name>A0A9P7QSB8_9PEZI</name>
<feature type="transmembrane region" description="Helical" evidence="6">
    <location>
        <begin position="320"/>
        <end position="341"/>
    </location>
</feature>
<feature type="transmembrane region" description="Helical" evidence="6">
    <location>
        <begin position="92"/>
        <end position="111"/>
    </location>
</feature>
<dbReference type="InterPro" id="IPR020846">
    <property type="entry name" value="MFS_dom"/>
</dbReference>
<dbReference type="InterPro" id="IPR011701">
    <property type="entry name" value="MFS"/>
</dbReference>
<evidence type="ECO:0000313" key="8">
    <source>
        <dbReference type="EMBL" id="KAG7040621.1"/>
    </source>
</evidence>
<evidence type="ECO:0000313" key="9">
    <source>
        <dbReference type="Proteomes" id="UP000699042"/>
    </source>
</evidence>
<feature type="transmembrane region" description="Helical" evidence="6">
    <location>
        <begin position="184"/>
        <end position="205"/>
    </location>
</feature>
<feature type="transmembrane region" description="Helical" evidence="6">
    <location>
        <begin position="387"/>
        <end position="408"/>
    </location>
</feature>
<reference evidence="8" key="1">
    <citation type="submission" date="2021-05" db="EMBL/GenBank/DDBJ databases">
        <title>Comparative genomics of three Colletotrichum scovillei strains and genetic complementation revealed genes involved fungal growth and virulence on chili pepper.</title>
        <authorList>
            <person name="Hsieh D.-K."/>
            <person name="Chuang S.-C."/>
            <person name="Chen C.-Y."/>
            <person name="Chao Y.-T."/>
            <person name="Lu M.-Y.J."/>
            <person name="Lee M.-H."/>
            <person name="Shih M.-C."/>
        </authorList>
    </citation>
    <scope>NUCLEOTIDE SEQUENCE</scope>
    <source>
        <strain evidence="8">Coll-153</strain>
    </source>
</reference>
<comment type="subcellular location">
    <subcellularLocation>
        <location evidence="1">Membrane</location>
        <topology evidence="1">Multi-pass membrane protein</topology>
    </subcellularLocation>
</comment>
<feature type="transmembrane region" description="Helical" evidence="6">
    <location>
        <begin position="60"/>
        <end position="86"/>
    </location>
</feature>
<dbReference type="Gene3D" id="1.20.1720.10">
    <property type="entry name" value="Multidrug resistance protein D"/>
    <property type="match status" value="1"/>
</dbReference>
<dbReference type="GO" id="GO:0022857">
    <property type="term" value="F:transmembrane transporter activity"/>
    <property type="evidence" value="ECO:0007669"/>
    <property type="project" value="InterPro"/>
</dbReference>
<feature type="transmembrane region" description="Helical" evidence="6">
    <location>
        <begin position="30"/>
        <end position="48"/>
    </location>
</feature>
<dbReference type="PRINTS" id="PR01036">
    <property type="entry name" value="TCRTETB"/>
</dbReference>
<dbReference type="EMBL" id="JAESDN010000021">
    <property type="protein sequence ID" value="KAG7040621.1"/>
    <property type="molecule type" value="Genomic_DNA"/>
</dbReference>
<evidence type="ECO:0000256" key="3">
    <source>
        <dbReference type="ARBA" id="ARBA00022989"/>
    </source>
</evidence>
<feature type="region of interest" description="Disordered" evidence="5">
    <location>
        <begin position="485"/>
        <end position="518"/>
    </location>
</feature>
<feature type="compositionally biased region" description="Polar residues" evidence="5">
    <location>
        <begin position="506"/>
        <end position="518"/>
    </location>
</feature>
<evidence type="ECO:0000256" key="2">
    <source>
        <dbReference type="ARBA" id="ARBA00022692"/>
    </source>
</evidence>
<feature type="transmembrane region" description="Helical" evidence="6">
    <location>
        <begin position="148"/>
        <end position="172"/>
    </location>
</feature>
<feature type="domain" description="Major facilitator superfamily (MFS) profile" evidence="7">
    <location>
        <begin position="1"/>
        <end position="479"/>
    </location>
</feature>
<feature type="transmembrane region" description="Helical" evidence="6">
    <location>
        <begin position="294"/>
        <end position="313"/>
    </location>
</feature>